<gene>
    <name evidence="2" type="ORF">DY000_02053414</name>
</gene>
<protein>
    <submittedName>
        <fullName evidence="2">Uncharacterized protein</fullName>
    </submittedName>
</protein>
<feature type="non-terminal residue" evidence="2">
    <location>
        <position position="1"/>
    </location>
</feature>
<dbReference type="EMBL" id="QGKV02002055">
    <property type="protein sequence ID" value="KAF3494228.1"/>
    <property type="molecule type" value="Genomic_DNA"/>
</dbReference>
<reference evidence="2 3" key="1">
    <citation type="journal article" date="2020" name="BMC Genomics">
        <title>Intraspecific diversification of the crop wild relative Brassica cretica Lam. using demographic model selection.</title>
        <authorList>
            <person name="Kioukis A."/>
            <person name="Michalopoulou V.A."/>
            <person name="Briers L."/>
            <person name="Pirintsos S."/>
            <person name="Studholme D.J."/>
            <person name="Pavlidis P."/>
            <person name="Sarris P.F."/>
        </authorList>
    </citation>
    <scope>NUCLEOTIDE SEQUENCE [LARGE SCALE GENOMIC DNA]</scope>
    <source>
        <strain evidence="3">cv. PFS-1207/04</strain>
    </source>
</reference>
<feature type="compositionally biased region" description="Low complexity" evidence="1">
    <location>
        <begin position="99"/>
        <end position="113"/>
    </location>
</feature>
<sequence length="306" mass="34923">SDNIAVRTDTTLIAYGNVANVPIEVATEDNSLVDVSLTSRKVTPRFTSESSGLVEIPVTVSTGPVVPANSTSKKPKRKGKTSLASSNSKLTPRSSKQTVMGSKSSSPMSPASVSKRRRVMEEPSMLLQDENAGETRRRSLRNRGEIRKPVIETDEDEYLLSDEDDAHDNLDVDDDNDYAGGVDVRLLRLWRLTDVKKAGEEKTHYQLRVFCRVYTFRFHRKALYFGFSHFHFISLKLLKTYLSESKTNQLFCRIQRRKEGRGHTTTIVNGIRETVKEYNCVHVFSFKNMKNIKFKEFIQQFRHHGR</sequence>
<evidence type="ECO:0000313" key="2">
    <source>
        <dbReference type="EMBL" id="KAF3494228.1"/>
    </source>
</evidence>
<feature type="compositionally biased region" description="Polar residues" evidence="1">
    <location>
        <begin position="82"/>
        <end position="98"/>
    </location>
</feature>
<evidence type="ECO:0000256" key="1">
    <source>
        <dbReference type="SAM" id="MobiDB-lite"/>
    </source>
</evidence>
<evidence type="ECO:0000313" key="3">
    <source>
        <dbReference type="Proteomes" id="UP000266723"/>
    </source>
</evidence>
<keyword evidence="3" id="KW-1185">Reference proteome</keyword>
<accession>A0ABQ7A965</accession>
<feature type="region of interest" description="Disordered" evidence="1">
    <location>
        <begin position="62"/>
        <end position="141"/>
    </location>
</feature>
<dbReference type="Proteomes" id="UP000266723">
    <property type="component" value="Unassembled WGS sequence"/>
</dbReference>
<comment type="caution">
    <text evidence="2">The sequence shown here is derived from an EMBL/GenBank/DDBJ whole genome shotgun (WGS) entry which is preliminary data.</text>
</comment>
<organism evidence="2 3">
    <name type="scientific">Brassica cretica</name>
    <name type="common">Mustard</name>
    <dbReference type="NCBI Taxonomy" id="69181"/>
    <lineage>
        <taxon>Eukaryota</taxon>
        <taxon>Viridiplantae</taxon>
        <taxon>Streptophyta</taxon>
        <taxon>Embryophyta</taxon>
        <taxon>Tracheophyta</taxon>
        <taxon>Spermatophyta</taxon>
        <taxon>Magnoliopsida</taxon>
        <taxon>eudicotyledons</taxon>
        <taxon>Gunneridae</taxon>
        <taxon>Pentapetalae</taxon>
        <taxon>rosids</taxon>
        <taxon>malvids</taxon>
        <taxon>Brassicales</taxon>
        <taxon>Brassicaceae</taxon>
        <taxon>Brassiceae</taxon>
        <taxon>Brassica</taxon>
    </lineage>
</organism>
<name>A0ABQ7A965_BRACR</name>
<proteinExistence type="predicted"/>